<dbReference type="Pfam" id="PF05573">
    <property type="entry name" value="NosL"/>
    <property type="match status" value="1"/>
</dbReference>
<dbReference type="Proteomes" id="UP000461010">
    <property type="component" value="Unassembled WGS sequence"/>
</dbReference>
<evidence type="ECO:0000313" key="4">
    <source>
        <dbReference type="Proteomes" id="UP000472839"/>
    </source>
</evidence>
<gene>
    <name evidence="2" type="ORF">GBG18_01625</name>
    <name evidence="1" type="ORF">GBG19_04140</name>
</gene>
<evidence type="ECO:0000313" key="1">
    <source>
        <dbReference type="EMBL" id="KAB7890171.1"/>
    </source>
</evidence>
<evidence type="ECO:0000313" key="2">
    <source>
        <dbReference type="EMBL" id="KAB7892582.1"/>
    </source>
</evidence>
<dbReference type="RefSeq" id="WP_152187776.1">
    <property type="nucleotide sequence ID" value="NZ_WFKI01000032.1"/>
</dbReference>
<comment type="caution">
    <text evidence="1">The sequence shown here is derived from an EMBL/GenBank/DDBJ whole genome shotgun (WGS) entry which is preliminary data.</text>
</comment>
<dbReference type="Gene3D" id="3.30.70.2050">
    <property type="match status" value="1"/>
</dbReference>
<dbReference type="EMBL" id="WFKK01000007">
    <property type="protein sequence ID" value="KAB7890171.1"/>
    <property type="molecule type" value="Genomic_DNA"/>
</dbReference>
<dbReference type="Proteomes" id="UP000472839">
    <property type="component" value="Unassembled WGS sequence"/>
</dbReference>
<proteinExistence type="predicted"/>
<dbReference type="PANTHER" id="PTHR41247">
    <property type="entry name" value="HTH-TYPE TRANSCRIPTIONAL REPRESSOR YCNK"/>
    <property type="match status" value="1"/>
</dbReference>
<sequence length="165" mass="19104">MLKKLLNTLIITSTLFTVSVTANSDKKIMDFNKETVTELRKLKVYKNPAWATKVEFSNKKSAYFSSPKSMFEFYFTPFKWKAFDAKTVDDLENIYVTDFKTHKIIDAKKAYYVYGSRKISPAGDDLPSFETKEDALNFKNNENGKRIFRFSEVSNGLIKLLNGRM</sequence>
<protein>
    <submittedName>
        <fullName evidence="1">Uncharacterized protein</fullName>
    </submittedName>
</protein>
<organism evidence="1 4">
    <name type="scientific">Poseidonibacter ostreae</name>
    <dbReference type="NCBI Taxonomy" id="2654171"/>
    <lineage>
        <taxon>Bacteria</taxon>
        <taxon>Pseudomonadati</taxon>
        <taxon>Campylobacterota</taxon>
        <taxon>Epsilonproteobacteria</taxon>
        <taxon>Campylobacterales</taxon>
        <taxon>Arcobacteraceae</taxon>
        <taxon>Poseidonibacter</taxon>
    </lineage>
</organism>
<accession>A0A6L4WUZ5</accession>
<keyword evidence="3" id="KW-1185">Reference proteome</keyword>
<dbReference type="EMBL" id="WFKJ01000003">
    <property type="protein sequence ID" value="KAB7892582.1"/>
    <property type="molecule type" value="Genomic_DNA"/>
</dbReference>
<reference evidence="3 4" key="1">
    <citation type="submission" date="2019-10" db="EMBL/GenBank/DDBJ databases">
        <title>Poseidonibacter ostreae sp. nov., isolated from the gut of the Ostrea denselamellosa.</title>
        <authorList>
            <person name="Choi A."/>
        </authorList>
    </citation>
    <scope>NUCLEOTIDE SEQUENCE [LARGE SCALE GENOMIC DNA]</scope>
    <source>
        <strain evidence="1 4">SJOD-M-33</strain>
        <strain evidence="2 3">SJOD-M-5</strain>
    </source>
</reference>
<name>A0A6L4WUZ5_9BACT</name>
<evidence type="ECO:0000313" key="3">
    <source>
        <dbReference type="Proteomes" id="UP000461010"/>
    </source>
</evidence>
<dbReference type="InterPro" id="IPR008719">
    <property type="entry name" value="N2O_reductase_NosL"/>
</dbReference>
<dbReference type="SUPFAM" id="SSF160387">
    <property type="entry name" value="NosL/MerB-like"/>
    <property type="match status" value="1"/>
</dbReference>
<dbReference type="PANTHER" id="PTHR41247:SF1">
    <property type="entry name" value="HTH-TYPE TRANSCRIPTIONAL REPRESSOR YCNK"/>
    <property type="match status" value="1"/>
</dbReference>
<dbReference type="AlphaFoldDB" id="A0A6L4WUZ5"/>